<reference evidence="6 7" key="2">
    <citation type="journal article" date="2019" name="PLoS Negl. Trop. Dis.">
        <title>Revisiting the worldwide diversity of Leptospira species in the environment.</title>
        <authorList>
            <person name="Vincent A.T."/>
            <person name="Schiettekatte O."/>
            <person name="Bourhy P."/>
            <person name="Veyrier F.J."/>
            <person name="Picardeau M."/>
        </authorList>
    </citation>
    <scope>NUCLEOTIDE SEQUENCE [LARGE SCALE GENOMIC DNA]</scope>
    <source>
        <strain evidence="5 7">201800273</strain>
        <strain evidence="6">201800295</strain>
    </source>
</reference>
<protein>
    <submittedName>
        <fullName evidence="5">Iron-containing alcohol dehydrogenase</fullName>
    </submittedName>
</protein>
<evidence type="ECO:0000313" key="5">
    <source>
        <dbReference type="EMBL" id="TGL02322.1"/>
    </source>
</evidence>
<dbReference type="AlphaFoldDB" id="A0A7I0HNF6"/>
<feature type="domain" description="Alcohol dehydrogenase iron-type/glycerol dehydrogenase GldA" evidence="2">
    <location>
        <begin position="12"/>
        <end position="178"/>
    </location>
</feature>
<proteinExistence type="predicted"/>
<evidence type="ECO:0000259" key="2">
    <source>
        <dbReference type="Pfam" id="PF00465"/>
    </source>
</evidence>
<evidence type="ECO:0000313" key="7">
    <source>
        <dbReference type="Proteomes" id="UP000297641"/>
    </source>
</evidence>
<keyword evidence="1" id="KW-0560">Oxidoreductase</keyword>
<evidence type="ECO:0000313" key="6">
    <source>
        <dbReference type="Proteomes" id="UP000297617"/>
    </source>
</evidence>
<dbReference type="SUPFAM" id="SSF56796">
    <property type="entry name" value="Dehydroquinate synthase-like"/>
    <property type="match status" value="1"/>
</dbReference>
<organism evidence="5 7">
    <name type="scientific">Leptospira bouyouniensis</name>
    <dbReference type="NCBI Taxonomy" id="2484911"/>
    <lineage>
        <taxon>Bacteria</taxon>
        <taxon>Pseudomonadati</taxon>
        <taxon>Spirochaetota</taxon>
        <taxon>Spirochaetia</taxon>
        <taxon>Leptospirales</taxon>
        <taxon>Leptospiraceae</taxon>
        <taxon>Leptospira</taxon>
    </lineage>
</organism>
<dbReference type="InterPro" id="IPR056798">
    <property type="entry name" value="ADH_Fe_C"/>
</dbReference>
<dbReference type="EMBL" id="RQFD01000015">
    <property type="protein sequence ID" value="TGK48592.1"/>
    <property type="molecule type" value="Genomic_DNA"/>
</dbReference>
<dbReference type="Proteomes" id="UP000297617">
    <property type="component" value="Unassembled WGS sequence"/>
</dbReference>
<dbReference type="Pfam" id="PF00465">
    <property type="entry name" value="Fe-ADH"/>
    <property type="match status" value="1"/>
</dbReference>
<gene>
    <name evidence="4" type="ORF">EHQ10_12860</name>
    <name evidence="5" type="ORF">EHQ43_18360</name>
</gene>
<comment type="caution">
    <text evidence="5">The sequence shown here is derived from an EMBL/GenBank/DDBJ whole genome shotgun (WGS) entry which is preliminary data.</text>
</comment>
<evidence type="ECO:0000256" key="1">
    <source>
        <dbReference type="ARBA" id="ARBA00023002"/>
    </source>
</evidence>
<name>A0A7I0HNF6_9LEPT</name>
<dbReference type="EMBL" id="RQFT01000015">
    <property type="protein sequence ID" value="TGL02322.1"/>
    <property type="molecule type" value="Genomic_DNA"/>
</dbReference>
<sequence>MSNFRIFKQVPRLLFGENSINRLAELVPAKKDPKDYYVFIIDDVHKDSNIVSRLNLTNADFIEYFPASKKEPATYQVDEIKERIMKEKGNQKPISIIGIGGGSSMDVAKAISVVLCNEGSSSLYQGWDLVPNPGIHKIGIPTVAGSGAEASRTAVLMGKDRKFGINSDFSMFDAIILDRTLIKNVPTNQRFHSGMDCYIHCVESLQGTMINELARGYASKALDLCELVFLADGDDDMLMTASYLGGVSIVNSEVGVCHALSYGLSLELGYRHGYANCIAFDVLEEYYGPYVEKFRKMLKKHNIVLPKGVTKSLDSAALNRMVEMTLRMERPLTNALGENWKQILTPDKILQLYARM</sequence>
<dbReference type="RefSeq" id="WP_135754305.1">
    <property type="nucleotide sequence ID" value="NZ_RQFD01000015.1"/>
</dbReference>
<dbReference type="Pfam" id="PF25137">
    <property type="entry name" value="ADH_Fe_C"/>
    <property type="match status" value="1"/>
</dbReference>
<dbReference type="PANTHER" id="PTHR11496:SF104">
    <property type="entry name" value="3-DEOXY-ALPHA-D-MANNO-OCTULOSONATE 8-OXIDASE"/>
    <property type="match status" value="1"/>
</dbReference>
<dbReference type="Gene3D" id="3.40.50.1970">
    <property type="match status" value="1"/>
</dbReference>
<keyword evidence="6" id="KW-1185">Reference proteome</keyword>
<dbReference type="PANTHER" id="PTHR11496">
    <property type="entry name" value="ALCOHOL DEHYDROGENASE"/>
    <property type="match status" value="1"/>
</dbReference>
<feature type="domain" description="Fe-containing alcohol dehydrogenase-like C-terminal" evidence="3">
    <location>
        <begin position="192"/>
        <end position="300"/>
    </location>
</feature>
<evidence type="ECO:0000259" key="3">
    <source>
        <dbReference type="Pfam" id="PF25137"/>
    </source>
</evidence>
<dbReference type="Proteomes" id="UP000297641">
    <property type="component" value="Unassembled WGS sequence"/>
</dbReference>
<accession>A0A7I0HNF6</accession>
<dbReference type="GO" id="GO:0004022">
    <property type="term" value="F:alcohol dehydrogenase (NAD+) activity"/>
    <property type="evidence" value="ECO:0007669"/>
    <property type="project" value="TreeGrafter"/>
</dbReference>
<dbReference type="InterPro" id="IPR039697">
    <property type="entry name" value="Alcohol_dehydrogenase_Fe"/>
</dbReference>
<evidence type="ECO:0000313" key="4">
    <source>
        <dbReference type="EMBL" id="TGK48592.1"/>
    </source>
</evidence>
<dbReference type="Gene3D" id="1.20.1090.10">
    <property type="entry name" value="Dehydroquinate synthase-like - alpha domain"/>
    <property type="match status" value="1"/>
</dbReference>
<dbReference type="GO" id="GO:0046872">
    <property type="term" value="F:metal ion binding"/>
    <property type="evidence" value="ECO:0007669"/>
    <property type="project" value="InterPro"/>
</dbReference>
<dbReference type="CDD" id="cd08184">
    <property type="entry name" value="Fe-ADH_KdnB-like"/>
    <property type="match status" value="1"/>
</dbReference>
<dbReference type="InterPro" id="IPR001670">
    <property type="entry name" value="ADH_Fe/GldA"/>
</dbReference>
<reference evidence="4" key="1">
    <citation type="submission" date="2018-10" db="EMBL/GenBank/DDBJ databases">
        <authorList>
            <person name="Vincent A.T."/>
            <person name="Schiettekatte O."/>
            <person name="Bourhy P."/>
            <person name="Veyrier F.J."/>
            <person name="Picardeau M."/>
        </authorList>
    </citation>
    <scope>NUCLEOTIDE SEQUENCE</scope>
    <source>
        <strain evidence="4">201800295</strain>
    </source>
</reference>